<sequence>MTDIQNINQHNLEYLGFNSTIEAFDKISIDDLTQKRKKGFMLYIVMPTEPAGKFSIFCNRLNETLRERLPPYSGDQKYASLDIVPSCKEFKQVQQLVSYKI</sequence>
<keyword evidence="1" id="KW-1185">Reference proteome</keyword>
<proteinExistence type="predicted"/>
<dbReference type="WBParaSite" id="Pan_g20614.t1">
    <property type="protein sequence ID" value="Pan_g20614.t1"/>
    <property type="gene ID" value="Pan_g20614"/>
</dbReference>
<dbReference type="Proteomes" id="UP000492821">
    <property type="component" value="Unassembled WGS sequence"/>
</dbReference>
<protein>
    <submittedName>
        <fullName evidence="2">V-type proton ATPase subunit C</fullName>
    </submittedName>
</protein>
<name>A0A7E4VFY2_PANRE</name>
<reference evidence="1" key="1">
    <citation type="journal article" date="2013" name="Genetics">
        <title>The draft genome and transcriptome of Panagrellus redivivus are shaped by the harsh demands of a free-living lifestyle.</title>
        <authorList>
            <person name="Srinivasan J."/>
            <person name="Dillman A.R."/>
            <person name="Macchietto M.G."/>
            <person name="Heikkinen L."/>
            <person name="Lakso M."/>
            <person name="Fracchia K.M."/>
            <person name="Antoshechkin I."/>
            <person name="Mortazavi A."/>
            <person name="Wong G."/>
            <person name="Sternberg P.W."/>
        </authorList>
    </citation>
    <scope>NUCLEOTIDE SEQUENCE [LARGE SCALE GENOMIC DNA]</scope>
    <source>
        <strain evidence="1">MT8872</strain>
    </source>
</reference>
<reference evidence="2" key="2">
    <citation type="submission" date="2020-10" db="UniProtKB">
        <authorList>
            <consortium name="WormBaseParasite"/>
        </authorList>
    </citation>
    <scope>IDENTIFICATION</scope>
</reference>
<organism evidence="1 2">
    <name type="scientific">Panagrellus redivivus</name>
    <name type="common">Microworm</name>
    <dbReference type="NCBI Taxonomy" id="6233"/>
    <lineage>
        <taxon>Eukaryota</taxon>
        <taxon>Metazoa</taxon>
        <taxon>Ecdysozoa</taxon>
        <taxon>Nematoda</taxon>
        <taxon>Chromadorea</taxon>
        <taxon>Rhabditida</taxon>
        <taxon>Tylenchina</taxon>
        <taxon>Panagrolaimomorpha</taxon>
        <taxon>Panagrolaimoidea</taxon>
        <taxon>Panagrolaimidae</taxon>
        <taxon>Panagrellus</taxon>
    </lineage>
</organism>
<evidence type="ECO:0000313" key="1">
    <source>
        <dbReference type="Proteomes" id="UP000492821"/>
    </source>
</evidence>
<accession>A0A7E4VFY2</accession>
<dbReference type="AlphaFoldDB" id="A0A7E4VFY2"/>
<evidence type="ECO:0000313" key="2">
    <source>
        <dbReference type="WBParaSite" id="Pan_g20614.t1"/>
    </source>
</evidence>